<accession>A0AAE4Y849</accession>
<feature type="domain" description="Nitroreductase" evidence="9">
    <location>
        <begin position="9"/>
        <end position="163"/>
    </location>
</feature>
<evidence type="ECO:0000256" key="4">
    <source>
        <dbReference type="ARBA" id="ARBA00022857"/>
    </source>
</evidence>
<dbReference type="CDD" id="cd02135">
    <property type="entry name" value="YdjA-like"/>
    <property type="match status" value="1"/>
</dbReference>
<reference evidence="10" key="1">
    <citation type="submission" date="2020-01" db="EMBL/GenBank/DDBJ databases">
        <authorList>
            <person name="Chen W.-M."/>
        </authorList>
    </citation>
    <scope>NUCLEOTIDE SEQUENCE</scope>
    <source>
        <strain evidence="10">CYK-10</strain>
    </source>
</reference>
<keyword evidence="6 7" id="KW-0520">NAD</keyword>
<dbReference type="InterPro" id="IPR026021">
    <property type="entry name" value="YdjA-like"/>
</dbReference>
<dbReference type="InterPro" id="IPR000415">
    <property type="entry name" value="Nitroreductase-like"/>
</dbReference>
<evidence type="ECO:0000313" key="11">
    <source>
        <dbReference type="Proteomes" id="UP001193501"/>
    </source>
</evidence>
<comment type="caution">
    <text evidence="10">The sequence shown here is derived from an EMBL/GenBank/DDBJ whole genome shotgun (WGS) entry which is preliminary data.</text>
</comment>
<dbReference type="Gene3D" id="3.40.109.10">
    <property type="entry name" value="NADH Oxidase"/>
    <property type="match status" value="1"/>
</dbReference>
<dbReference type="Pfam" id="PF00881">
    <property type="entry name" value="Nitroreductase"/>
    <property type="match status" value="1"/>
</dbReference>
<sequence length="185" mass="19646">MTAAFDFLARRRSHPAKFFDPKGPVPSRQALEPILQAALRVPDHGKLEPWRLVVLTGSALRALGDIAAELAPDAEAGAKGSAIYQSSQLAVAVISSPKPSPKVPEVEQRASAHALCMNLVNAAEASGWGACWLTGWPAHDKAWAARALGCTEGEEVAGLIHIGTPGPEAPDRPRPDLSRVVEWRA</sequence>
<dbReference type="EC" id="1.-.-.-" evidence="7"/>
<keyword evidence="2 7" id="KW-0285">Flavoprotein</keyword>
<evidence type="ECO:0000256" key="8">
    <source>
        <dbReference type="PIRSR" id="PIRSR000232-1"/>
    </source>
</evidence>
<dbReference type="InterPro" id="IPR029479">
    <property type="entry name" value="Nitroreductase"/>
</dbReference>
<feature type="binding site" evidence="8">
    <location>
        <position position="40"/>
    </location>
    <ligand>
        <name>FMN</name>
        <dbReference type="ChEBI" id="CHEBI:58210"/>
        <note>ligand shared between dimeric partners</note>
    </ligand>
</feature>
<dbReference type="GO" id="GO:0016491">
    <property type="term" value="F:oxidoreductase activity"/>
    <property type="evidence" value="ECO:0007669"/>
    <property type="project" value="UniProtKB-UniRule"/>
</dbReference>
<keyword evidence="11" id="KW-1185">Reference proteome</keyword>
<dbReference type="PANTHER" id="PTHR43821">
    <property type="entry name" value="NAD(P)H NITROREDUCTASE YDJA-RELATED"/>
    <property type="match status" value="1"/>
</dbReference>
<evidence type="ECO:0000256" key="5">
    <source>
        <dbReference type="ARBA" id="ARBA00023002"/>
    </source>
</evidence>
<protein>
    <recommendedName>
        <fullName evidence="7">Putative NAD(P)H nitroreductase</fullName>
        <ecNumber evidence="7">1.-.-.-</ecNumber>
    </recommendedName>
</protein>
<dbReference type="PIRSF" id="PIRSF000232">
    <property type="entry name" value="YdjA"/>
    <property type="match status" value="1"/>
</dbReference>
<evidence type="ECO:0000256" key="6">
    <source>
        <dbReference type="ARBA" id="ARBA00023027"/>
    </source>
</evidence>
<evidence type="ECO:0000256" key="3">
    <source>
        <dbReference type="ARBA" id="ARBA00022643"/>
    </source>
</evidence>
<comment type="cofactor">
    <cofactor evidence="8">
        <name>FMN</name>
        <dbReference type="ChEBI" id="CHEBI:58210"/>
    </cofactor>
    <text evidence="8">Binds 1 FMN per subunit.</text>
</comment>
<dbReference type="AlphaFoldDB" id="A0AAE4Y849"/>
<evidence type="ECO:0000256" key="1">
    <source>
        <dbReference type="ARBA" id="ARBA00007118"/>
    </source>
</evidence>
<keyword evidence="4 7" id="KW-0521">NADP</keyword>
<keyword evidence="3 7" id="KW-0288">FMN</keyword>
<dbReference type="InterPro" id="IPR052530">
    <property type="entry name" value="NAD(P)H_nitroreductase"/>
</dbReference>
<dbReference type="PANTHER" id="PTHR43821:SF1">
    <property type="entry name" value="NAD(P)H NITROREDUCTASE YDJA-RELATED"/>
    <property type="match status" value="1"/>
</dbReference>
<evidence type="ECO:0000256" key="7">
    <source>
        <dbReference type="PIRNR" id="PIRNR000232"/>
    </source>
</evidence>
<feature type="binding site" description="in other chain" evidence="8">
    <location>
        <begin position="11"/>
        <end position="13"/>
    </location>
    <ligand>
        <name>FMN</name>
        <dbReference type="ChEBI" id="CHEBI:58210"/>
        <note>ligand shared between dimeric partners</note>
    </ligand>
</feature>
<comment type="similarity">
    <text evidence="1 7">Belongs to the nitroreductase family.</text>
</comment>
<feature type="binding site" evidence="8">
    <location>
        <position position="44"/>
    </location>
    <ligand>
        <name>FMN</name>
        <dbReference type="ChEBI" id="CHEBI:58210"/>
        <note>ligand shared between dimeric partners</note>
    </ligand>
</feature>
<dbReference type="Proteomes" id="UP001193501">
    <property type="component" value="Unassembled WGS sequence"/>
</dbReference>
<name>A0AAE4Y849_9RHOB</name>
<dbReference type="EMBL" id="JAABNR010000004">
    <property type="protein sequence ID" value="NBZ86934.1"/>
    <property type="molecule type" value="Genomic_DNA"/>
</dbReference>
<organism evidence="10 11">
    <name type="scientific">Stagnihabitans tardus</name>
    <dbReference type="NCBI Taxonomy" id="2699202"/>
    <lineage>
        <taxon>Bacteria</taxon>
        <taxon>Pseudomonadati</taxon>
        <taxon>Pseudomonadota</taxon>
        <taxon>Alphaproteobacteria</taxon>
        <taxon>Rhodobacterales</taxon>
        <taxon>Paracoccaceae</taxon>
        <taxon>Stagnihabitans</taxon>
    </lineage>
</organism>
<gene>
    <name evidence="10" type="ORF">GV832_05020</name>
</gene>
<dbReference type="SUPFAM" id="SSF55469">
    <property type="entry name" value="FMN-dependent nitroreductase-like"/>
    <property type="match status" value="1"/>
</dbReference>
<dbReference type="RefSeq" id="WP_168773751.1">
    <property type="nucleotide sequence ID" value="NZ_JAABNR010000004.1"/>
</dbReference>
<proteinExistence type="inferred from homology"/>
<evidence type="ECO:0000256" key="2">
    <source>
        <dbReference type="ARBA" id="ARBA00022630"/>
    </source>
</evidence>
<evidence type="ECO:0000259" key="9">
    <source>
        <dbReference type="Pfam" id="PF00881"/>
    </source>
</evidence>
<evidence type="ECO:0000313" key="10">
    <source>
        <dbReference type="EMBL" id="NBZ86934.1"/>
    </source>
</evidence>
<keyword evidence="5 7" id="KW-0560">Oxidoreductase</keyword>
<feature type="binding site" description="in other chain" evidence="8">
    <location>
        <begin position="132"/>
        <end position="134"/>
    </location>
    <ligand>
        <name>FMN</name>
        <dbReference type="ChEBI" id="CHEBI:58210"/>
        <note>ligand shared between dimeric partners</note>
    </ligand>
</feature>